<dbReference type="PANTHER" id="PTHR31639">
    <property type="entry name" value="F-BOX PROTEIN-LIKE"/>
    <property type="match status" value="1"/>
</dbReference>
<feature type="domain" description="F-box" evidence="2">
    <location>
        <begin position="17"/>
        <end position="51"/>
    </location>
</feature>
<dbReference type="InterPro" id="IPR036047">
    <property type="entry name" value="F-box-like_dom_sf"/>
</dbReference>
<dbReference type="CDD" id="cd22160">
    <property type="entry name" value="F-box_AtFBL13-like"/>
    <property type="match status" value="1"/>
</dbReference>
<sequence length="537" mass="60789">MIRGDTAAIKDAKIDRISNLPGDVLPAILAKLPLRDAVRTSILSTDWRYKWCVLSQLVIDNHHIESANSQRSSFTTWEKIQTIVYNYLRYHNDAIEKFKLSTSCPWPNYGDLYQLIYFLSKKEVKEVSLEQHNWPIHDVPDPLFSFQHLSTLQLTGCRVKLPFELEGLKFLVSLHLIKVYIDDETFARLISGCPAMERLVLLRIEVIHHFRIVGPSLKGLKIVSNFESISFENCPNLKSSEISLVTKNFGRYSSSEDDSLDSGSESGNYDSESDHVDSESNGSHSGSEVSDSGSNLSDYNTDSSSFGGDDPDAGSDNSDSEDDSPDSEDDSYNSGTDHSEDESDYSANDSNDSEQEIACNLLSTLGCLSTLERISLCTRFFKFLTIDDINKRFPIAHKQLVAVDLRDIDFRHVHVVGVSLLLLNKFPNLEKYDFSVKYSGNPAFAFKFVYEQRHSYLPFEKLRAVKMRYRCSMGIAFSYLKLLVDLSPMLEMVTIIKDGNNLMPQDLLEEKLQLLNKTSPQVKVKYEVPNSGFVYVL</sequence>
<feature type="compositionally biased region" description="Low complexity" evidence="1">
    <location>
        <begin position="279"/>
        <end position="298"/>
    </location>
</feature>
<protein>
    <recommendedName>
        <fullName evidence="6">F-box/FBD/LRR-repeat protein</fullName>
    </recommendedName>
</protein>
<name>A0A7J7CNI0_TRIWF</name>
<evidence type="ECO:0008006" key="6">
    <source>
        <dbReference type="Google" id="ProtNLM"/>
    </source>
</evidence>
<feature type="compositionally biased region" description="Acidic residues" evidence="1">
    <location>
        <begin position="309"/>
        <end position="331"/>
    </location>
</feature>
<dbReference type="Pfam" id="PF00646">
    <property type="entry name" value="F-box"/>
    <property type="match status" value="1"/>
</dbReference>
<dbReference type="InterPro" id="IPR032675">
    <property type="entry name" value="LRR_dom_sf"/>
</dbReference>
<dbReference type="OrthoDB" id="629734at2759"/>
<dbReference type="EMBL" id="JAAARO010000015">
    <property type="protein sequence ID" value="KAF5735645.1"/>
    <property type="molecule type" value="Genomic_DNA"/>
</dbReference>
<dbReference type="InterPro" id="IPR053781">
    <property type="entry name" value="F-box_AtFBL13-like"/>
</dbReference>
<proteinExistence type="predicted"/>
<dbReference type="InterPro" id="IPR001810">
    <property type="entry name" value="F-box_dom"/>
</dbReference>
<comment type="caution">
    <text evidence="4">The sequence shown here is derived from an EMBL/GenBank/DDBJ whole genome shotgun (WGS) entry which is preliminary data.</text>
</comment>
<keyword evidence="5" id="KW-1185">Reference proteome</keyword>
<feature type="region of interest" description="Disordered" evidence="1">
    <location>
        <begin position="252"/>
        <end position="351"/>
    </location>
</feature>
<organism evidence="4 5">
    <name type="scientific">Tripterygium wilfordii</name>
    <name type="common">Thunder God vine</name>
    <dbReference type="NCBI Taxonomy" id="458696"/>
    <lineage>
        <taxon>Eukaryota</taxon>
        <taxon>Viridiplantae</taxon>
        <taxon>Streptophyta</taxon>
        <taxon>Embryophyta</taxon>
        <taxon>Tracheophyta</taxon>
        <taxon>Spermatophyta</taxon>
        <taxon>Magnoliopsida</taxon>
        <taxon>eudicotyledons</taxon>
        <taxon>Gunneridae</taxon>
        <taxon>Pentapetalae</taxon>
        <taxon>rosids</taxon>
        <taxon>fabids</taxon>
        <taxon>Celastrales</taxon>
        <taxon>Celastraceae</taxon>
        <taxon>Tripterygium</taxon>
    </lineage>
</organism>
<evidence type="ECO:0000256" key="1">
    <source>
        <dbReference type="SAM" id="MobiDB-lite"/>
    </source>
</evidence>
<feature type="domain" description="F-box/LRR-repeat protein 15/At3g58940/PEG3-like LRR" evidence="3">
    <location>
        <begin position="117"/>
        <end position="239"/>
    </location>
</feature>
<dbReference type="SUPFAM" id="SSF52047">
    <property type="entry name" value="RNI-like"/>
    <property type="match status" value="1"/>
</dbReference>
<dbReference type="Proteomes" id="UP000593562">
    <property type="component" value="Unassembled WGS sequence"/>
</dbReference>
<dbReference type="SUPFAM" id="SSF81383">
    <property type="entry name" value="F-box domain"/>
    <property type="match status" value="1"/>
</dbReference>
<reference evidence="4 5" key="1">
    <citation type="journal article" date="2020" name="Nat. Commun.">
        <title>Genome of Tripterygium wilfordii and identification of cytochrome P450 involved in triptolide biosynthesis.</title>
        <authorList>
            <person name="Tu L."/>
            <person name="Su P."/>
            <person name="Zhang Z."/>
            <person name="Gao L."/>
            <person name="Wang J."/>
            <person name="Hu T."/>
            <person name="Zhou J."/>
            <person name="Zhang Y."/>
            <person name="Zhao Y."/>
            <person name="Liu Y."/>
            <person name="Song Y."/>
            <person name="Tong Y."/>
            <person name="Lu Y."/>
            <person name="Yang J."/>
            <person name="Xu C."/>
            <person name="Jia M."/>
            <person name="Peters R.J."/>
            <person name="Huang L."/>
            <person name="Gao W."/>
        </authorList>
    </citation>
    <scope>NUCLEOTIDE SEQUENCE [LARGE SCALE GENOMIC DNA]</scope>
    <source>
        <strain evidence="5">cv. XIE 37</strain>
        <tissue evidence="4">Leaf</tissue>
    </source>
</reference>
<dbReference type="Pfam" id="PF24758">
    <property type="entry name" value="LRR_At5g56370"/>
    <property type="match status" value="1"/>
</dbReference>
<evidence type="ECO:0000259" key="2">
    <source>
        <dbReference type="Pfam" id="PF00646"/>
    </source>
</evidence>
<evidence type="ECO:0000313" key="5">
    <source>
        <dbReference type="Proteomes" id="UP000593562"/>
    </source>
</evidence>
<gene>
    <name evidence="4" type="ORF">HS088_TW15G01156</name>
</gene>
<accession>A0A7J7CNI0</accession>
<dbReference type="InterPro" id="IPR055411">
    <property type="entry name" value="LRR_FXL15/At3g58940/PEG3-like"/>
</dbReference>
<dbReference type="Gene3D" id="3.80.10.10">
    <property type="entry name" value="Ribonuclease Inhibitor"/>
    <property type="match status" value="1"/>
</dbReference>
<evidence type="ECO:0000259" key="3">
    <source>
        <dbReference type="Pfam" id="PF24758"/>
    </source>
</evidence>
<evidence type="ECO:0000313" key="4">
    <source>
        <dbReference type="EMBL" id="KAF5735645.1"/>
    </source>
</evidence>
<dbReference type="PANTHER" id="PTHR31639:SF278">
    <property type="entry name" value="F-BOX DOMAIN-CONTAINING PROTEIN"/>
    <property type="match status" value="1"/>
</dbReference>
<dbReference type="AlphaFoldDB" id="A0A7J7CNI0"/>
<dbReference type="InParanoid" id="A0A7J7CNI0"/>